<evidence type="ECO:0000313" key="2">
    <source>
        <dbReference type="EMBL" id="GAA0872031.1"/>
    </source>
</evidence>
<dbReference type="Proteomes" id="UP001500507">
    <property type="component" value="Unassembled WGS sequence"/>
</dbReference>
<gene>
    <name evidence="2" type="ORF">GCM10009117_11780</name>
</gene>
<protein>
    <submittedName>
        <fullName evidence="2">ABA4-like family protein</fullName>
    </submittedName>
</protein>
<dbReference type="InterPro" id="IPR025461">
    <property type="entry name" value="ABA4-like"/>
</dbReference>
<sequence length="141" mass="16134">MEEIFTTVNIVALSSWLLLAIFPYRKWSKKVLLSLVIFGLSILYTTLMISYFDPGTMDQFSTVKGLVALFGNQDTVVIGWIHYLAFDLLAGIYITSQAEKIKLNRILLTLCLVFTFMMGPLGFLLFLIIRSIKTKRLLHDF</sequence>
<dbReference type="RefSeq" id="WP_343764852.1">
    <property type="nucleotide sequence ID" value="NZ_BAAAFG010000013.1"/>
</dbReference>
<dbReference type="Pfam" id="PF14108">
    <property type="entry name" value="ABA4-like"/>
    <property type="match status" value="1"/>
</dbReference>
<keyword evidence="3" id="KW-1185">Reference proteome</keyword>
<name>A0ABN1MFT7_9FLAO</name>
<keyword evidence="1" id="KW-0472">Membrane</keyword>
<organism evidence="2 3">
    <name type="scientific">Gangjinia marincola</name>
    <dbReference type="NCBI Taxonomy" id="578463"/>
    <lineage>
        <taxon>Bacteria</taxon>
        <taxon>Pseudomonadati</taxon>
        <taxon>Bacteroidota</taxon>
        <taxon>Flavobacteriia</taxon>
        <taxon>Flavobacteriales</taxon>
        <taxon>Flavobacteriaceae</taxon>
        <taxon>Gangjinia</taxon>
    </lineage>
</organism>
<feature type="transmembrane region" description="Helical" evidence="1">
    <location>
        <begin position="76"/>
        <end position="94"/>
    </location>
</feature>
<reference evidence="2 3" key="1">
    <citation type="journal article" date="2019" name="Int. J. Syst. Evol. Microbiol.">
        <title>The Global Catalogue of Microorganisms (GCM) 10K type strain sequencing project: providing services to taxonomists for standard genome sequencing and annotation.</title>
        <authorList>
            <consortium name="The Broad Institute Genomics Platform"/>
            <consortium name="The Broad Institute Genome Sequencing Center for Infectious Disease"/>
            <person name="Wu L."/>
            <person name="Ma J."/>
        </authorList>
    </citation>
    <scope>NUCLEOTIDE SEQUENCE [LARGE SCALE GENOMIC DNA]</scope>
    <source>
        <strain evidence="2 3">JCM 16082</strain>
    </source>
</reference>
<evidence type="ECO:0000313" key="3">
    <source>
        <dbReference type="Proteomes" id="UP001500507"/>
    </source>
</evidence>
<keyword evidence="1" id="KW-1133">Transmembrane helix</keyword>
<accession>A0ABN1MFT7</accession>
<keyword evidence="1" id="KW-0812">Transmembrane</keyword>
<evidence type="ECO:0000256" key="1">
    <source>
        <dbReference type="SAM" id="Phobius"/>
    </source>
</evidence>
<feature type="transmembrane region" description="Helical" evidence="1">
    <location>
        <begin position="31"/>
        <end position="52"/>
    </location>
</feature>
<comment type="caution">
    <text evidence="2">The sequence shown here is derived from an EMBL/GenBank/DDBJ whole genome shotgun (WGS) entry which is preliminary data.</text>
</comment>
<proteinExistence type="predicted"/>
<dbReference type="EMBL" id="BAAAFG010000013">
    <property type="protein sequence ID" value="GAA0872031.1"/>
    <property type="molecule type" value="Genomic_DNA"/>
</dbReference>
<feature type="transmembrane region" description="Helical" evidence="1">
    <location>
        <begin position="6"/>
        <end position="24"/>
    </location>
</feature>
<feature type="transmembrane region" description="Helical" evidence="1">
    <location>
        <begin position="106"/>
        <end position="129"/>
    </location>
</feature>